<protein>
    <submittedName>
        <fullName evidence="1">Uncharacterized protein</fullName>
    </submittedName>
</protein>
<dbReference type="EMBL" id="HE797404">
    <property type="protein sequence ID" value="CCM06584.1"/>
    <property type="molecule type" value="Genomic_DNA"/>
</dbReference>
<dbReference type="HOGENOM" id="CLU_2183986_0_0_1"/>
<evidence type="ECO:0000313" key="2">
    <source>
        <dbReference type="Proteomes" id="UP000006352"/>
    </source>
</evidence>
<dbReference type="GeneID" id="24101484"/>
<sequence length="109" mass="12386">MASAQWDIKTLPSDAWRPHLLCCWTLLSPRLARPPGLPLLSSAQLRSAPCPALLCSALDMPDQEHHTRDALSHYAREMFKYTFEKWDQLKKRLEARAAGPTDEDDGKRS</sequence>
<gene>
    <name evidence="1" type="ORF">FIBRA_08862</name>
</gene>
<organism evidence="1 2">
    <name type="scientific">Fibroporia radiculosa</name>
    <dbReference type="NCBI Taxonomy" id="599839"/>
    <lineage>
        <taxon>Eukaryota</taxon>
        <taxon>Fungi</taxon>
        <taxon>Dikarya</taxon>
        <taxon>Basidiomycota</taxon>
        <taxon>Agaricomycotina</taxon>
        <taxon>Agaricomycetes</taxon>
        <taxon>Polyporales</taxon>
        <taxon>Fibroporiaceae</taxon>
        <taxon>Fibroporia</taxon>
    </lineage>
</organism>
<dbReference type="RefSeq" id="XP_012185867.1">
    <property type="nucleotide sequence ID" value="XM_012330477.1"/>
</dbReference>
<reference evidence="1 2" key="1">
    <citation type="journal article" date="2012" name="Appl. Environ. Microbiol.">
        <title>Short-read sequencing for genomic analysis of the brown rot fungus Fibroporia radiculosa.</title>
        <authorList>
            <person name="Tang J.D."/>
            <person name="Perkins A.D."/>
            <person name="Sonstegard T.S."/>
            <person name="Schroeder S.G."/>
            <person name="Burgess S.C."/>
            <person name="Diehl S.V."/>
        </authorList>
    </citation>
    <scope>NUCLEOTIDE SEQUENCE [LARGE SCALE GENOMIC DNA]</scope>
    <source>
        <strain evidence="1 2">TFFH 294</strain>
    </source>
</reference>
<dbReference type="AlphaFoldDB" id="J4H5E2"/>
<dbReference type="Proteomes" id="UP000006352">
    <property type="component" value="Unassembled WGS sequence"/>
</dbReference>
<accession>J4H5E2</accession>
<dbReference type="InParanoid" id="J4H5E2"/>
<name>J4H5E2_9APHY</name>
<evidence type="ECO:0000313" key="1">
    <source>
        <dbReference type="EMBL" id="CCM06584.1"/>
    </source>
</evidence>
<keyword evidence="2" id="KW-1185">Reference proteome</keyword>
<proteinExistence type="predicted"/>